<name>A0A3M2JJI4_9CELL</name>
<keyword evidence="1" id="KW-0732">Signal</keyword>
<dbReference type="SUPFAM" id="SSF53850">
    <property type="entry name" value="Periplasmic binding protein-like II"/>
    <property type="match status" value="1"/>
</dbReference>
<dbReference type="RefSeq" id="WP_122147858.1">
    <property type="nucleotide sequence ID" value="NZ_RFFI01000007.1"/>
</dbReference>
<dbReference type="Pfam" id="PF00496">
    <property type="entry name" value="SBP_bac_5"/>
    <property type="match status" value="1"/>
</dbReference>
<feature type="domain" description="Solute-binding protein family 5" evidence="2">
    <location>
        <begin position="84"/>
        <end position="451"/>
    </location>
</feature>
<evidence type="ECO:0000259" key="2">
    <source>
        <dbReference type="Pfam" id="PF00496"/>
    </source>
</evidence>
<dbReference type="EMBL" id="RFFI01000007">
    <property type="protein sequence ID" value="RMI13962.1"/>
    <property type="molecule type" value="Genomic_DNA"/>
</dbReference>
<dbReference type="GO" id="GO:0042597">
    <property type="term" value="C:periplasmic space"/>
    <property type="evidence" value="ECO:0007669"/>
    <property type="project" value="UniProtKB-ARBA"/>
</dbReference>
<dbReference type="GO" id="GO:0043190">
    <property type="term" value="C:ATP-binding cassette (ABC) transporter complex"/>
    <property type="evidence" value="ECO:0007669"/>
    <property type="project" value="InterPro"/>
</dbReference>
<dbReference type="AlphaFoldDB" id="A0A3M2JJI4"/>
<feature type="signal peptide" evidence="1">
    <location>
        <begin position="1"/>
        <end position="23"/>
    </location>
</feature>
<dbReference type="GO" id="GO:1904680">
    <property type="term" value="F:peptide transmembrane transporter activity"/>
    <property type="evidence" value="ECO:0007669"/>
    <property type="project" value="TreeGrafter"/>
</dbReference>
<gene>
    <name evidence="3" type="ORF">EBM89_02390</name>
</gene>
<dbReference type="InterPro" id="IPR000914">
    <property type="entry name" value="SBP_5_dom"/>
</dbReference>
<dbReference type="Proteomes" id="UP000269289">
    <property type="component" value="Unassembled WGS sequence"/>
</dbReference>
<organism evidence="3 4">
    <name type="scientific">Cellulomonas triticagri</name>
    <dbReference type="NCBI Taxonomy" id="2483352"/>
    <lineage>
        <taxon>Bacteria</taxon>
        <taxon>Bacillati</taxon>
        <taxon>Actinomycetota</taxon>
        <taxon>Actinomycetes</taxon>
        <taxon>Micrococcales</taxon>
        <taxon>Cellulomonadaceae</taxon>
        <taxon>Cellulomonas</taxon>
    </lineage>
</organism>
<sequence>MRTTRTRLAAGALVLALALTACSGGGDGDSADGGATGGGGAIRVAVTDPVQLIPGRQTIAFDFNMAVWAPLTWISDDGELSYVAAESVESEDGTTWTITLRDGWTFHDGTPVTAQSYVDAWNAVAYGPNAWENSGQLANIVGYADLNVAEGEPATEMSGLQVVDDTTFTVTLTGPDGQFPMQLSQAQTAFYPMPESAFDDFDAYNTHPVGNGPFEVATDYAENEEMTVTAYEDYPGLEPTVDEITFVPYTDDTTAYTDVQAGNLDVAGVPVARQTQAAADFGDRLYSFEAAGISYLGLPLWDERYSDVRVRQAISMAIDRETIDEVIYGGLFTPATALTPAVEAGTPEGICGELCEYDPEAAKALLDEAGGFDGTIEIYYPGGAGMDELYTAIANNLRQNLGVEAVASPSTDWAEFADNRMAGTISGPFFSRWGALYPSQQNTLRAFYVDGGGCPNCIPYYEPEVASLIAAADAEVDPDAAAEAYAAVQERILEDFPAPPLFFETYSFVVSERVAELPTSAVGNPTYTQVVLTEGA</sequence>
<dbReference type="InterPro" id="IPR039424">
    <property type="entry name" value="SBP_5"/>
</dbReference>
<evidence type="ECO:0000313" key="4">
    <source>
        <dbReference type="Proteomes" id="UP000269289"/>
    </source>
</evidence>
<feature type="chain" id="PRO_5039239369" evidence="1">
    <location>
        <begin position="24"/>
        <end position="536"/>
    </location>
</feature>
<dbReference type="Gene3D" id="3.90.76.10">
    <property type="entry name" value="Dipeptide-binding Protein, Domain 1"/>
    <property type="match status" value="1"/>
</dbReference>
<keyword evidence="4" id="KW-1185">Reference proteome</keyword>
<proteinExistence type="predicted"/>
<dbReference type="PIRSF" id="PIRSF002741">
    <property type="entry name" value="MppA"/>
    <property type="match status" value="1"/>
</dbReference>
<dbReference type="Gene3D" id="3.10.105.10">
    <property type="entry name" value="Dipeptide-binding Protein, Domain 3"/>
    <property type="match status" value="1"/>
</dbReference>
<protein>
    <submittedName>
        <fullName evidence="3">ABC transporter substrate-binding protein</fullName>
    </submittedName>
</protein>
<dbReference type="InterPro" id="IPR030678">
    <property type="entry name" value="Peptide/Ni-bd"/>
</dbReference>
<dbReference type="GO" id="GO:0015833">
    <property type="term" value="P:peptide transport"/>
    <property type="evidence" value="ECO:0007669"/>
    <property type="project" value="TreeGrafter"/>
</dbReference>
<dbReference type="PROSITE" id="PS51257">
    <property type="entry name" value="PROKAR_LIPOPROTEIN"/>
    <property type="match status" value="1"/>
</dbReference>
<dbReference type="Gene3D" id="3.40.190.10">
    <property type="entry name" value="Periplasmic binding protein-like II"/>
    <property type="match status" value="1"/>
</dbReference>
<evidence type="ECO:0000256" key="1">
    <source>
        <dbReference type="SAM" id="SignalP"/>
    </source>
</evidence>
<accession>A0A3M2JJI4</accession>
<comment type="caution">
    <text evidence="3">The sequence shown here is derived from an EMBL/GenBank/DDBJ whole genome shotgun (WGS) entry which is preliminary data.</text>
</comment>
<reference evidence="3 4" key="1">
    <citation type="submission" date="2018-10" db="EMBL/GenBank/DDBJ databases">
        <title>Isolation, diversity and antifungal activity of actinobacteria from wheat.</title>
        <authorList>
            <person name="Han C."/>
        </authorList>
    </citation>
    <scope>NUCLEOTIDE SEQUENCE [LARGE SCALE GENOMIC DNA]</scope>
    <source>
        <strain evidence="3 4">NEAU-YY56</strain>
    </source>
</reference>
<dbReference type="PANTHER" id="PTHR30290">
    <property type="entry name" value="PERIPLASMIC BINDING COMPONENT OF ABC TRANSPORTER"/>
    <property type="match status" value="1"/>
</dbReference>
<dbReference type="CDD" id="cd00995">
    <property type="entry name" value="PBP2_NikA_DppA_OppA_like"/>
    <property type="match status" value="1"/>
</dbReference>
<dbReference type="PANTHER" id="PTHR30290:SF83">
    <property type="entry name" value="ABC TRANSPORTER SUBSTRATE-BINDING PROTEIN"/>
    <property type="match status" value="1"/>
</dbReference>
<dbReference type="OrthoDB" id="9046151at2"/>
<evidence type="ECO:0000313" key="3">
    <source>
        <dbReference type="EMBL" id="RMI13962.1"/>
    </source>
</evidence>